<comment type="subunit">
    <text evidence="8">The ABC transporter complex is composed of one ATP-binding protein (MglA), two transmembrane proteins (MglC) and a solute-binding protein (MglB).</text>
</comment>
<dbReference type="GO" id="GO:0030246">
    <property type="term" value="F:carbohydrate binding"/>
    <property type="evidence" value="ECO:0007669"/>
    <property type="project" value="InterPro"/>
</dbReference>
<evidence type="ECO:0000256" key="3">
    <source>
        <dbReference type="ARBA" id="ARBA00022597"/>
    </source>
</evidence>
<evidence type="ECO:0000256" key="4">
    <source>
        <dbReference type="ARBA" id="ARBA00022723"/>
    </source>
</evidence>
<dbReference type="InterPro" id="IPR044085">
    <property type="entry name" value="MglB-like_PBP1"/>
</dbReference>
<evidence type="ECO:0000256" key="6">
    <source>
        <dbReference type="ARBA" id="ARBA00022764"/>
    </source>
</evidence>
<keyword evidence="10" id="KW-1133">Transmembrane helix</keyword>
<evidence type="ECO:0000256" key="10">
    <source>
        <dbReference type="SAM" id="Phobius"/>
    </source>
</evidence>
<dbReference type="InterPro" id="IPR025997">
    <property type="entry name" value="SBP_2_dom"/>
</dbReference>
<dbReference type="InterPro" id="IPR050555">
    <property type="entry name" value="Bact_Solute-Bind_Prot2"/>
</dbReference>
<evidence type="ECO:0000256" key="8">
    <source>
        <dbReference type="ARBA" id="ARBA00034323"/>
    </source>
</evidence>
<dbReference type="PANTHER" id="PTHR30036:SF2">
    <property type="entry name" value="D-GALACTOSE_METHYL-GALACTOSIDE BINDING PERIPLASMIC PROTEIN MGLB"/>
    <property type="match status" value="1"/>
</dbReference>
<keyword evidence="2" id="KW-0813">Transport</keyword>
<keyword evidence="6" id="KW-0574">Periplasm</keyword>
<evidence type="ECO:0000259" key="11">
    <source>
        <dbReference type="Pfam" id="PF13407"/>
    </source>
</evidence>
<reference evidence="12 13" key="1">
    <citation type="submission" date="2018-08" db="EMBL/GenBank/DDBJ databases">
        <title>Genome of Clostridium chromiireducens C1, DSM12136.</title>
        <authorList>
            <person name="Xing M."/>
            <person name="Wei Y."/>
            <person name="Ang E.L."/>
            <person name="Zhao H."/>
            <person name="Zhang Y."/>
        </authorList>
    </citation>
    <scope>NUCLEOTIDE SEQUENCE [LARGE SCALE GENOMIC DNA]</scope>
    <source>
        <strain evidence="12 13">C1</strain>
    </source>
</reference>
<dbReference type="GO" id="GO:0030288">
    <property type="term" value="C:outer membrane-bounded periplasmic space"/>
    <property type="evidence" value="ECO:0007669"/>
    <property type="project" value="TreeGrafter"/>
</dbReference>
<evidence type="ECO:0000313" key="13">
    <source>
        <dbReference type="Proteomes" id="UP000265930"/>
    </source>
</evidence>
<keyword evidence="10" id="KW-0812">Transmembrane</keyword>
<dbReference type="Gene3D" id="3.40.50.2300">
    <property type="match status" value="2"/>
</dbReference>
<dbReference type="GO" id="GO:0046872">
    <property type="term" value="F:metal ion binding"/>
    <property type="evidence" value="ECO:0007669"/>
    <property type="project" value="UniProtKB-KW"/>
</dbReference>
<evidence type="ECO:0000313" key="12">
    <source>
        <dbReference type="EMBL" id="RII35272.1"/>
    </source>
</evidence>
<dbReference type="AlphaFoldDB" id="A0A399IUV9"/>
<gene>
    <name evidence="12" type="ORF">D2A34_08680</name>
</gene>
<organism evidence="12 13">
    <name type="scientific">Clostridium chromiireducens</name>
    <dbReference type="NCBI Taxonomy" id="225345"/>
    <lineage>
        <taxon>Bacteria</taxon>
        <taxon>Bacillati</taxon>
        <taxon>Bacillota</taxon>
        <taxon>Clostridia</taxon>
        <taxon>Eubacteriales</taxon>
        <taxon>Clostridiaceae</taxon>
        <taxon>Clostridium</taxon>
    </lineage>
</organism>
<keyword evidence="4" id="KW-0479">Metal-binding</keyword>
<evidence type="ECO:0000256" key="7">
    <source>
        <dbReference type="ARBA" id="ARBA00022837"/>
    </source>
</evidence>
<dbReference type="Proteomes" id="UP000265930">
    <property type="component" value="Unassembled WGS sequence"/>
</dbReference>
<dbReference type="Pfam" id="PF13407">
    <property type="entry name" value="Peripla_BP_4"/>
    <property type="match status" value="1"/>
</dbReference>
<proteinExistence type="predicted"/>
<comment type="caution">
    <text evidence="12">The sequence shown here is derived from an EMBL/GenBank/DDBJ whole genome shotgun (WGS) entry which is preliminary data.</text>
</comment>
<keyword evidence="7" id="KW-0106">Calcium</keyword>
<accession>A0A399IUV9</accession>
<sequence length="357" mass="39924">MEENENMKQLGIRIISIIAVIFVFSTAIESNCAYAKMINSGDSTVKTIKVAMIVYDINAPFINEIFKNLAEITKENGGNVQITTFSANESQETENEIIKTVLESSEYDLLLLALVDINSVQEVVARIKQYNIPVIFFNREPYKKDAIQSYGKAVFVGSTLEDAGIFQGEILIDEWNKNKELIDRNNDDIMEYVMLKGREESLDTDYRTKYSILTINDAGINTQELTSQIANWDEEQAKKLMTSIFLRYGDRIEAIIANNDAMAIGAIKALQAFGYNAGDKGRTISVVGVDAIPEAIDFIKKGYMTGTVIQDARGIANAVYRIGMNLIANKKPLEGTDYTFDDSGVSVRIPYRRYVPS</sequence>
<name>A0A399IUV9_9CLOT</name>
<evidence type="ECO:0000256" key="5">
    <source>
        <dbReference type="ARBA" id="ARBA00022729"/>
    </source>
</evidence>
<evidence type="ECO:0000256" key="1">
    <source>
        <dbReference type="ARBA" id="ARBA00004196"/>
    </source>
</evidence>
<feature type="domain" description="Periplasmic binding protein" evidence="11">
    <location>
        <begin position="50"/>
        <end position="331"/>
    </location>
</feature>
<feature type="transmembrane region" description="Helical" evidence="10">
    <location>
        <begin position="12"/>
        <end position="28"/>
    </location>
</feature>
<dbReference type="InterPro" id="IPR028082">
    <property type="entry name" value="Peripla_BP_I"/>
</dbReference>
<evidence type="ECO:0000256" key="9">
    <source>
        <dbReference type="ARBA" id="ARBA00034344"/>
    </source>
</evidence>
<dbReference type="PANTHER" id="PTHR30036">
    <property type="entry name" value="D-XYLOSE-BINDING PERIPLASMIC PROTEIN"/>
    <property type="match status" value="1"/>
</dbReference>
<keyword evidence="3" id="KW-0762">Sugar transport</keyword>
<dbReference type="SUPFAM" id="SSF53822">
    <property type="entry name" value="Periplasmic binding protein-like I"/>
    <property type="match status" value="1"/>
</dbReference>
<evidence type="ECO:0000256" key="2">
    <source>
        <dbReference type="ARBA" id="ARBA00022448"/>
    </source>
</evidence>
<dbReference type="EMBL" id="QXDJ01000002">
    <property type="protein sequence ID" value="RII35272.1"/>
    <property type="molecule type" value="Genomic_DNA"/>
</dbReference>
<protein>
    <recommendedName>
        <fullName evidence="9">D-galactose/methyl-galactoside binding periplasmic protein MglB</fullName>
    </recommendedName>
</protein>
<dbReference type="CDD" id="cd01539">
    <property type="entry name" value="PBP1_GGBP"/>
    <property type="match status" value="1"/>
</dbReference>
<comment type="subcellular location">
    <subcellularLocation>
        <location evidence="1">Cell envelope</location>
    </subcellularLocation>
</comment>
<keyword evidence="10" id="KW-0472">Membrane</keyword>
<keyword evidence="5" id="KW-0732">Signal</keyword>